<dbReference type="SUPFAM" id="SSF52980">
    <property type="entry name" value="Restriction endonuclease-like"/>
    <property type="match status" value="1"/>
</dbReference>
<comment type="caution">
    <text evidence="2">The sequence shown here is derived from an EMBL/GenBank/DDBJ whole genome shotgun (WGS) entry which is preliminary data.</text>
</comment>
<dbReference type="EMBL" id="BONH01000046">
    <property type="protein sequence ID" value="GIG01994.1"/>
    <property type="molecule type" value="Genomic_DNA"/>
</dbReference>
<dbReference type="InterPro" id="IPR012296">
    <property type="entry name" value="Nuclease_put_TT1808"/>
</dbReference>
<accession>A0A8J3KNR3</accession>
<dbReference type="Pfam" id="PF05685">
    <property type="entry name" value="Uma2"/>
    <property type="match status" value="1"/>
</dbReference>
<dbReference type="Gene3D" id="3.90.1570.10">
    <property type="entry name" value="tt1808, chain A"/>
    <property type="match status" value="1"/>
</dbReference>
<dbReference type="PANTHER" id="PTHR35400">
    <property type="entry name" value="SLR1083 PROTEIN"/>
    <property type="match status" value="1"/>
</dbReference>
<evidence type="ECO:0000313" key="2">
    <source>
        <dbReference type="EMBL" id="GIG01994.1"/>
    </source>
</evidence>
<dbReference type="RefSeq" id="WP_120318538.1">
    <property type="nucleotide sequence ID" value="NZ_BONH01000046.1"/>
</dbReference>
<keyword evidence="3" id="KW-1185">Reference proteome</keyword>
<dbReference type="PANTHER" id="PTHR35400:SF3">
    <property type="entry name" value="SLL1072 PROTEIN"/>
    <property type="match status" value="1"/>
</dbReference>
<gene>
    <name evidence="2" type="ORF">Cci01nite_70870</name>
</gene>
<dbReference type="AlphaFoldDB" id="A0A8J3KNR3"/>
<organism evidence="2 3">
    <name type="scientific">Catellatospora citrea</name>
    <dbReference type="NCBI Taxonomy" id="53366"/>
    <lineage>
        <taxon>Bacteria</taxon>
        <taxon>Bacillati</taxon>
        <taxon>Actinomycetota</taxon>
        <taxon>Actinomycetes</taxon>
        <taxon>Micromonosporales</taxon>
        <taxon>Micromonosporaceae</taxon>
        <taxon>Catellatospora</taxon>
    </lineage>
</organism>
<evidence type="ECO:0000313" key="3">
    <source>
        <dbReference type="Proteomes" id="UP000659904"/>
    </source>
</evidence>
<reference evidence="2 3" key="1">
    <citation type="submission" date="2021-01" db="EMBL/GenBank/DDBJ databases">
        <title>Whole genome shotgun sequence of Catellatospora citrea NBRC 14495.</title>
        <authorList>
            <person name="Komaki H."/>
            <person name="Tamura T."/>
        </authorList>
    </citation>
    <scope>NUCLEOTIDE SEQUENCE [LARGE SCALE GENOMIC DNA]</scope>
    <source>
        <strain evidence="2 3">NBRC 14495</strain>
    </source>
</reference>
<dbReference type="InterPro" id="IPR011335">
    <property type="entry name" value="Restrct_endonuc-II-like"/>
</dbReference>
<dbReference type="Proteomes" id="UP000659904">
    <property type="component" value="Unassembled WGS sequence"/>
</dbReference>
<feature type="domain" description="Putative restriction endonuclease" evidence="1">
    <location>
        <begin position="30"/>
        <end position="184"/>
    </location>
</feature>
<evidence type="ECO:0000259" key="1">
    <source>
        <dbReference type="Pfam" id="PF05685"/>
    </source>
</evidence>
<dbReference type="CDD" id="cd06260">
    <property type="entry name" value="DUF820-like"/>
    <property type="match status" value="1"/>
</dbReference>
<protein>
    <recommendedName>
        <fullName evidence="1">Putative restriction endonuclease domain-containing protein</fullName>
    </recommendedName>
</protein>
<sequence length="196" mass="21609">MAAPARARQLHTIEEWTEIEEWTADLALRLLPETNGRKIEVFRGSVIVSPHANVDHQTVSTELVYALRQAAKAVGLFAYPEVNLISGDDLFIPDFGVFRVSGGGKVAMNIADALLLGEIVSPGNRRNDIIDRPKQYAAAGVPWFMRVECRNRVPVVALHSLVEGEYRPVAAAAAGTRFVMREPFAFEIDPADLLDE</sequence>
<name>A0A8J3KNR3_9ACTN</name>
<proteinExistence type="predicted"/>
<dbReference type="InterPro" id="IPR008538">
    <property type="entry name" value="Uma2"/>
</dbReference>